<dbReference type="AlphaFoldDB" id="A0AAW0FZ89"/>
<dbReference type="Proteomes" id="UP001385951">
    <property type="component" value="Unassembled WGS sequence"/>
</dbReference>
<accession>A0AAW0FZ89</accession>
<dbReference type="GO" id="GO:0050660">
    <property type="term" value="F:flavin adenine dinucleotide binding"/>
    <property type="evidence" value="ECO:0007669"/>
    <property type="project" value="InterPro"/>
</dbReference>
<dbReference type="PANTHER" id="PTHR11552:SF147">
    <property type="entry name" value="CHOLINE DEHYDROGENASE, MITOCHONDRIAL"/>
    <property type="match status" value="1"/>
</dbReference>
<reference evidence="7 8" key="1">
    <citation type="submission" date="2022-09" db="EMBL/GenBank/DDBJ databases">
        <authorList>
            <person name="Palmer J.M."/>
        </authorList>
    </citation>
    <scope>NUCLEOTIDE SEQUENCE [LARGE SCALE GENOMIC DNA]</scope>
    <source>
        <strain evidence="7 8">DSM 7382</strain>
    </source>
</reference>
<dbReference type="Gene3D" id="3.30.560.10">
    <property type="entry name" value="Glucose Oxidase, domain 3"/>
    <property type="match status" value="1"/>
</dbReference>
<evidence type="ECO:0000256" key="2">
    <source>
        <dbReference type="ARBA" id="ARBA00022630"/>
    </source>
</evidence>
<evidence type="ECO:0000313" key="8">
    <source>
        <dbReference type="Proteomes" id="UP001385951"/>
    </source>
</evidence>
<evidence type="ECO:0000256" key="5">
    <source>
        <dbReference type="SAM" id="SignalP"/>
    </source>
</evidence>
<keyword evidence="5" id="KW-0732">Signal</keyword>
<keyword evidence="4" id="KW-1133">Transmembrane helix</keyword>
<feature type="transmembrane region" description="Helical" evidence="4">
    <location>
        <begin position="30"/>
        <end position="50"/>
    </location>
</feature>
<evidence type="ECO:0000256" key="3">
    <source>
        <dbReference type="ARBA" id="ARBA00023002"/>
    </source>
</evidence>
<name>A0AAW0FZ89_9APHY</name>
<evidence type="ECO:0000259" key="6">
    <source>
        <dbReference type="Pfam" id="PF00890"/>
    </source>
</evidence>
<dbReference type="EMBL" id="JASBNA010000030">
    <property type="protein sequence ID" value="KAK7683484.1"/>
    <property type="molecule type" value="Genomic_DNA"/>
</dbReference>
<evidence type="ECO:0000313" key="7">
    <source>
        <dbReference type="EMBL" id="KAK7683484.1"/>
    </source>
</evidence>
<organism evidence="7 8">
    <name type="scientific">Cerrena zonata</name>
    <dbReference type="NCBI Taxonomy" id="2478898"/>
    <lineage>
        <taxon>Eukaryota</taxon>
        <taxon>Fungi</taxon>
        <taxon>Dikarya</taxon>
        <taxon>Basidiomycota</taxon>
        <taxon>Agaricomycotina</taxon>
        <taxon>Agaricomycetes</taxon>
        <taxon>Polyporales</taxon>
        <taxon>Cerrenaceae</taxon>
        <taxon>Cerrena</taxon>
    </lineage>
</organism>
<dbReference type="Pfam" id="PF00890">
    <property type="entry name" value="FAD_binding_2"/>
    <property type="match status" value="1"/>
</dbReference>
<evidence type="ECO:0000256" key="4">
    <source>
        <dbReference type="SAM" id="Phobius"/>
    </source>
</evidence>
<dbReference type="GO" id="GO:0016491">
    <property type="term" value="F:oxidoreductase activity"/>
    <property type="evidence" value="ECO:0007669"/>
    <property type="project" value="UniProtKB-KW"/>
</dbReference>
<keyword evidence="4" id="KW-0472">Membrane</keyword>
<feature type="chain" id="PRO_5043407308" description="FAD-dependent oxidoreductase 2 FAD-binding domain-containing protein" evidence="5">
    <location>
        <begin position="21"/>
        <end position="138"/>
    </location>
</feature>
<keyword evidence="8" id="KW-1185">Reference proteome</keyword>
<feature type="domain" description="FAD-dependent oxidoreductase 2 FAD-binding" evidence="6">
    <location>
        <begin position="36"/>
        <end position="72"/>
    </location>
</feature>
<dbReference type="InterPro" id="IPR036188">
    <property type="entry name" value="FAD/NAD-bd_sf"/>
</dbReference>
<keyword evidence="4" id="KW-0812">Transmembrane</keyword>
<protein>
    <recommendedName>
        <fullName evidence="6">FAD-dependent oxidoreductase 2 FAD-binding domain-containing protein</fullName>
    </recommendedName>
</protein>
<gene>
    <name evidence="7" type="ORF">QCA50_013318</name>
</gene>
<proteinExistence type="inferred from homology"/>
<evidence type="ECO:0000256" key="1">
    <source>
        <dbReference type="ARBA" id="ARBA00010790"/>
    </source>
</evidence>
<dbReference type="Gene3D" id="3.50.50.60">
    <property type="entry name" value="FAD/NAD(P)-binding domain"/>
    <property type="match status" value="1"/>
</dbReference>
<comment type="caution">
    <text evidence="7">The sequence shown here is derived from an EMBL/GenBank/DDBJ whole genome shotgun (WGS) entry which is preliminary data.</text>
</comment>
<sequence>MLLGLSILYFAVSLILPSLAVKVFTSPDDLKGLIYDFVVVGGGTAGLVVATRLTEDPKVRVLVVEAGGSNEGVLDSIVPYFAIELLGTSSDWNFTTVPQAGLFNRTLPIARGHVLGGSSSISETIPGDPMICTITGRT</sequence>
<comment type="similarity">
    <text evidence="1">Belongs to the GMC oxidoreductase family.</text>
</comment>
<dbReference type="SUPFAM" id="SSF51905">
    <property type="entry name" value="FAD/NAD(P)-binding domain"/>
    <property type="match status" value="1"/>
</dbReference>
<keyword evidence="3" id="KW-0560">Oxidoreductase</keyword>
<dbReference type="InterPro" id="IPR012132">
    <property type="entry name" value="GMC_OxRdtase"/>
</dbReference>
<dbReference type="InterPro" id="IPR003953">
    <property type="entry name" value="FAD-dep_OxRdtase_2_FAD-bd"/>
</dbReference>
<keyword evidence="2" id="KW-0285">Flavoprotein</keyword>
<feature type="signal peptide" evidence="5">
    <location>
        <begin position="1"/>
        <end position="20"/>
    </location>
</feature>
<dbReference type="PANTHER" id="PTHR11552">
    <property type="entry name" value="GLUCOSE-METHANOL-CHOLINE GMC OXIDOREDUCTASE"/>
    <property type="match status" value="1"/>
</dbReference>